<name>A0ABY2D8M5_9GAMM</name>
<sequence length="110" mass="12584">MQSWEGAHLDQVVTQWGYPDAEREFNGNTLYLWRHNKSAYIPSTTTTTGSVSSFGSFSSTSTTTGGYMMQGSCDRILEVDDETNRVVSWNWQGNNCPFMEAMEYSDWRKK</sequence>
<proteinExistence type="predicted"/>
<evidence type="ECO:0000313" key="2">
    <source>
        <dbReference type="Proteomes" id="UP000294823"/>
    </source>
</evidence>
<reference evidence="1 2" key="1">
    <citation type="submission" date="2019-03" db="EMBL/GenBank/DDBJ databases">
        <title>Halomonas marinisediminis sp. nov., a moderately halophilic bacterium isolated from the Bohai Gulf.</title>
        <authorList>
            <person name="Ji X."/>
        </authorList>
    </citation>
    <scope>NUCLEOTIDE SEQUENCE [LARGE SCALE GENOMIC DNA]</scope>
    <source>
        <strain evidence="1 2">204</strain>
    </source>
</reference>
<keyword evidence="2" id="KW-1185">Reference proteome</keyword>
<evidence type="ECO:0000313" key="1">
    <source>
        <dbReference type="EMBL" id="TDB00774.1"/>
    </source>
</evidence>
<protein>
    <submittedName>
        <fullName evidence="1">Uncharacterized protein</fullName>
    </submittedName>
</protein>
<comment type="caution">
    <text evidence="1">The sequence shown here is derived from an EMBL/GenBank/DDBJ whole genome shotgun (WGS) entry which is preliminary data.</text>
</comment>
<organism evidence="1 2">
    <name type="scientific">Halomonas marinisediminis</name>
    <dbReference type="NCBI Taxonomy" id="2546095"/>
    <lineage>
        <taxon>Bacteria</taxon>
        <taxon>Pseudomonadati</taxon>
        <taxon>Pseudomonadota</taxon>
        <taxon>Gammaproteobacteria</taxon>
        <taxon>Oceanospirillales</taxon>
        <taxon>Halomonadaceae</taxon>
        <taxon>Halomonas</taxon>
    </lineage>
</organism>
<accession>A0ABY2D8M5</accession>
<dbReference type="RefSeq" id="WP_132044877.1">
    <property type="nucleotide sequence ID" value="NZ_SLTR01000022.1"/>
</dbReference>
<gene>
    <name evidence="1" type="ORF">E0702_13960</name>
</gene>
<dbReference type="Proteomes" id="UP000294823">
    <property type="component" value="Unassembled WGS sequence"/>
</dbReference>
<dbReference type="EMBL" id="SLTR01000022">
    <property type="protein sequence ID" value="TDB00774.1"/>
    <property type="molecule type" value="Genomic_DNA"/>
</dbReference>